<dbReference type="Pfam" id="PF23639">
    <property type="entry name" value="DUF7146"/>
    <property type="match status" value="1"/>
</dbReference>
<organism evidence="12 13">
    <name type="scientific">Sphingomonas hominis</name>
    <dbReference type="NCBI Taxonomy" id="2741495"/>
    <lineage>
        <taxon>Bacteria</taxon>
        <taxon>Pseudomonadati</taxon>
        <taxon>Pseudomonadota</taxon>
        <taxon>Alphaproteobacteria</taxon>
        <taxon>Sphingomonadales</taxon>
        <taxon>Sphingomonadaceae</taxon>
        <taxon>Sphingomonas</taxon>
    </lineage>
</organism>
<dbReference type="InterPro" id="IPR002694">
    <property type="entry name" value="Znf_CHC2"/>
</dbReference>
<dbReference type="InterPro" id="IPR006171">
    <property type="entry name" value="TOPRIM_dom"/>
</dbReference>
<dbReference type="InterPro" id="IPR050219">
    <property type="entry name" value="DnaG_primase"/>
</dbReference>
<evidence type="ECO:0000259" key="10">
    <source>
        <dbReference type="SMART" id="SM00400"/>
    </source>
</evidence>
<dbReference type="SMART" id="SM00400">
    <property type="entry name" value="ZnF_CHCC"/>
    <property type="match status" value="1"/>
</dbReference>
<gene>
    <name evidence="12" type="ORF">HRV97_03275</name>
</gene>
<dbReference type="SMART" id="SM00493">
    <property type="entry name" value="TOPRIM"/>
    <property type="match status" value="1"/>
</dbReference>
<evidence type="ECO:0000259" key="11">
    <source>
        <dbReference type="SMART" id="SM00493"/>
    </source>
</evidence>
<keyword evidence="6" id="KW-0479">Metal-binding</keyword>
<proteinExistence type="predicted"/>
<keyword evidence="5" id="KW-0235">DNA replication</keyword>
<sequence>MNAYSYEQAAAFRRIVDEAKDKHNISDVVARRAKVTKAGREKVSLCLFHQERSPSLRLNDAKGTYHCFGCGASGDIVSLVMHAERLDFRRAVEWLAGANLPWVDPAERVKAAQEEEAERQAAIQRAQAVWYSAALCDETPAEAYARSRGITMPLPPSFRFGMTPAWYDDDTGECGPNVPALLAAVAIEGQPYPVGLQRIFIQPDGSAKADMAKPKRSLGHIKGGAVRVTCRSKDTPHEVIVTEGPEDALSLAQELPGREVWACLGTALMIEAQYPARIRSIVIAAQNDEPGRAAADKAAEGLRTRGFDVRIMYPADGYKDWNDQLRGIRS</sequence>
<keyword evidence="4" id="KW-0548">Nucleotidyltransferase</keyword>
<evidence type="ECO:0000256" key="8">
    <source>
        <dbReference type="ARBA" id="ARBA00022833"/>
    </source>
</evidence>
<feature type="domain" description="Zinc finger CHC2-type" evidence="10">
    <location>
        <begin position="42"/>
        <end position="96"/>
    </location>
</feature>
<keyword evidence="3" id="KW-0808">Transferase</keyword>
<evidence type="ECO:0000256" key="6">
    <source>
        <dbReference type="ARBA" id="ARBA00022723"/>
    </source>
</evidence>
<evidence type="ECO:0000256" key="1">
    <source>
        <dbReference type="ARBA" id="ARBA00022478"/>
    </source>
</evidence>
<dbReference type="Pfam" id="PF01807">
    <property type="entry name" value="Zn_ribbon_DnaG"/>
    <property type="match status" value="1"/>
</dbReference>
<feature type="domain" description="Toprim" evidence="11">
    <location>
        <begin position="237"/>
        <end position="307"/>
    </location>
</feature>
<dbReference type="RefSeq" id="WP_174192232.1">
    <property type="nucleotide sequence ID" value="NZ_JABULH010000001.1"/>
</dbReference>
<dbReference type="EMBL" id="JABULH010000001">
    <property type="protein sequence ID" value="NTS64183.1"/>
    <property type="molecule type" value="Genomic_DNA"/>
</dbReference>
<dbReference type="SUPFAM" id="SSF57783">
    <property type="entry name" value="Zinc beta-ribbon"/>
    <property type="match status" value="1"/>
</dbReference>
<dbReference type="InterPro" id="IPR036977">
    <property type="entry name" value="DNA_primase_Znf_CHC2"/>
</dbReference>
<evidence type="ECO:0000256" key="4">
    <source>
        <dbReference type="ARBA" id="ARBA00022695"/>
    </source>
</evidence>
<evidence type="ECO:0000256" key="7">
    <source>
        <dbReference type="ARBA" id="ARBA00022771"/>
    </source>
</evidence>
<dbReference type="Proteomes" id="UP000621447">
    <property type="component" value="Unassembled WGS sequence"/>
</dbReference>
<dbReference type="SUPFAM" id="SSF56731">
    <property type="entry name" value="DNA primase core"/>
    <property type="match status" value="1"/>
</dbReference>
<keyword evidence="1" id="KW-0240">DNA-directed RNA polymerase</keyword>
<evidence type="ECO:0000256" key="9">
    <source>
        <dbReference type="ARBA" id="ARBA00023163"/>
    </source>
</evidence>
<evidence type="ECO:0000256" key="3">
    <source>
        <dbReference type="ARBA" id="ARBA00022679"/>
    </source>
</evidence>
<name>A0ABX2JJW4_9SPHN</name>
<dbReference type="Pfam" id="PF13362">
    <property type="entry name" value="Toprim_3"/>
    <property type="match status" value="1"/>
</dbReference>
<dbReference type="InterPro" id="IPR055570">
    <property type="entry name" value="DUF7146"/>
</dbReference>
<dbReference type="PANTHER" id="PTHR30313">
    <property type="entry name" value="DNA PRIMASE"/>
    <property type="match status" value="1"/>
</dbReference>
<keyword evidence="2" id="KW-0639">Primosome</keyword>
<comment type="caution">
    <text evidence="12">The sequence shown here is derived from an EMBL/GenBank/DDBJ whole genome shotgun (WGS) entry which is preliminary data.</text>
</comment>
<keyword evidence="8" id="KW-0862">Zinc</keyword>
<keyword evidence="9" id="KW-0804">Transcription</keyword>
<evidence type="ECO:0000313" key="12">
    <source>
        <dbReference type="EMBL" id="NTS64183.1"/>
    </source>
</evidence>
<dbReference type="InterPro" id="IPR034154">
    <property type="entry name" value="TOPRIM_DnaG/twinkle"/>
</dbReference>
<evidence type="ECO:0000256" key="5">
    <source>
        <dbReference type="ARBA" id="ARBA00022705"/>
    </source>
</evidence>
<keyword evidence="7" id="KW-0863">Zinc-finger</keyword>
<reference evidence="12 13" key="1">
    <citation type="submission" date="2020-06" db="EMBL/GenBank/DDBJ databases">
        <title>Sphingomonas hominis sp. nov., a member of the Sphingomonas, isolated from the hair of a 22-year-old girl.</title>
        <authorList>
            <person name="Zhang D.-F."/>
            <person name="Cui X.-W."/>
        </authorList>
    </citation>
    <scope>NUCLEOTIDE SEQUENCE [LARGE SCALE GENOMIC DNA]</scope>
    <source>
        <strain evidence="12 13">HHU CXW</strain>
    </source>
</reference>
<protein>
    <submittedName>
        <fullName evidence="12">Toprim domain-containing protein</fullName>
    </submittedName>
</protein>
<keyword evidence="13" id="KW-1185">Reference proteome</keyword>
<evidence type="ECO:0000313" key="13">
    <source>
        <dbReference type="Proteomes" id="UP000621447"/>
    </source>
</evidence>
<accession>A0ABX2JJW4</accession>
<evidence type="ECO:0000256" key="2">
    <source>
        <dbReference type="ARBA" id="ARBA00022515"/>
    </source>
</evidence>
<dbReference type="Gene3D" id="3.40.1360.10">
    <property type="match status" value="1"/>
</dbReference>
<dbReference type="PANTHER" id="PTHR30313:SF2">
    <property type="entry name" value="DNA PRIMASE"/>
    <property type="match status" value="1"/>
</dbReference>
<dbReference type="CDD" id="cd01029">
    <property type="entry name" value="TOPRIM_primases"/>
    <property type="match status" value="1"/>
</dbReference>
<dbReference type="Gene3D" id="3.90.580.10">
    <property type="entry name" value="Zinc finger, CHC2-type domain"/>
    <property type="match status" value="1"/>
</dbReference>